<dbReference type="InterPro" id="IPR036638">
    <property type="entry name" value="HLH_DNA-bd_sf"/>
</dbReference>
<evidence type="ECO:0000313" key="8">
    <source>
        <dbReference type="Proteomes" id="UP001293593"/>
    </source>
</evidence>
<sequence>MGCGNGEIELGFSVLSHGADDIHLTDVRENLFSEKFSRQSHVAQLKNPSSCCLRSIFSTARSPESTSLRSCNIPPAATGLLPEMLQQRQENEHEAIVRAILHVISSPSSSTSNSSSFHHQNLPNIIHPEAGTSAFTRYRPNSEMSSKFPSLSKNKQQSLLKRSFELLGGLHYMRNMRQRYQAISPPTRAHLLHVISERRRREKLNKNFEALRSLLPPGTKKDKGSILTAAKETLTSLMAEIEKMTRGDHQQAKAQMKAKKLLLRDQETKTSSTSTTERLRVRVSEVGGSSSSEERFMDLQVTVRGRSYYNSQVQILIRLLEFLKGVQGVSLVSVDANTHIAQEGAAFSEATLTLKIEGSEWDEAAFCEAVRRVVADLAE</sequence>
<accession>A0AAE1MM61</accession>
<evidence type="ECO:0000256" key="1">
    <source>
        <dbReference type="ARBA" id="ARBA00004123"/>
    </source>
</evidence>
<dbReference type="PANTHER" id="PTHR46665">
    <property type="entry name" value="TRANSCRIPTION FACTOR BHLH041-RELATED-RELATED"/>
    <property type="match status" value="1"/>
</dbReference>
<dbReference type="InterPro" id="IPR045239">
    <property type="entry name" value="bHLH95_bHLH"/>
</dbReference>
<dbReference type="Gene3D" id="4.10.280.10">
    <property type="entry name" value="Helix-loop-helix DNA-binding domain"/>
    <property type="match status" value="1"/>
</dbReference>
<dbReference type="PROSITE" id="PS50888">
    <property type="entry name" value="BHLH"/>
    <property type="match status" value="1"/>
</dbReference>
<keyword evidence="5" id="KW-0539">Nucleus</keyword>
<evidence type="ECO:0000256" key="2">
    <source>
        <dbReference type="ARBA" id="ARBA00023015"/>
    </source>
</evidence>
<dbReference type="GO" id="GO:0005634">
    <property type="term" value="C:nucleus"/>
    <property type="evidence" value="ECO:0007669"/>
    <property type="project" value="UniProtKB-SubCell"/>
</dbReference>
<comment type="caution">
    <text evidence="7">The sequence shown here is derived from an EMBL/GenBank/DDBJ whole genome shotgun (WGS) entry which is preliminary data.</text>
</comment>
<dbReference type="GO" id="GO:0003677">
    <property type="term" value="F:DNA binding"/>
    <property type="evidence" value="ECO:0007669"/>
    <property type="project" value="UniProtKB-KW"/>
</dbReference>
<dbReference type="EMBL" id="JAWXYG010000008">
    <property type="protein sequence ID" value="KAK4265646.1"/>
    <property type="molecule type" value="Genomic_DNA"/>
</dbReference>
<dbReference type="Proteomes" id="UP001293593">
    <property type="component" value="Unassembled WGS sequence"/>
</dbReference>
<keyword evidence="8" id="KW-1185">Reference proteome</keyword>
<dbReference type="SMART" id="SM00353">
    <property type="entry name" value="HLH"/>
    <property type="match status" value="1"/>
</dbReference>
<proteinExistence type="predicted"/>
<dbReference type="PANTHER" id="PTHR46665:SF1">
    <property type="entry name" value="SPERMATOGENESIS- AND OOGENESIS-SPECIFIC BASIC HELIX-LOOP-HELIX-CONTAINING PROTEIN 1"/>
    <property type="match status" value="1"/>
</dbReference>
<evidence type="ECO:0000313" key="7">
    <source>
        <dbReference type="EMBL" id="KAK4265646.1"/>
    </source>
</evidence>
<reference evidence="7" key="1">
    <citation type="submission" date="2023-10" db="EMBL/GenBank/DDBJ databases">
        <title>Chromosome-level genome of the transformable northern wattle, Acacia crassicarpa.</title>
        <authorList>
            <person name="Massaro I."/>
            <person name="Sinha N.R."/>
            <person name="Poethig S."/>
            <person name="Leichty A.R."/>
        </authorList>
    </citation>
    <scope>NUCLEOTIDE SEQUENCE</scope>
    <source>
        <strain evidence="7">Acra3RX</strain>
        <tissue evidence="7">Leaf</tissue>
    </source>
</reference>
<keyword evidence="4" id="KW-0804">Transcription</keyword>
<dbReference type="InterPro" id="IPR044658">
    <property type="entry name" value="bHLH92/bHLH041-like"/>
</dbReference>
<gene>
    <name evidence="7" type="ORF">QN277_026671</name>
</gene>
<dbReference type="Pfam" id="PF00010">
    <property type="entry name" value="HLH"/>
    <property type="match status" value="1"/>
</dbReference>
<dbReference type="AlphaFoldDB" id="A0AAE1MM61"/>
<evidence type="ECO:0000256" key="3">
    <source>
        <dbReference type="ARBA" id="ARBA00023125"/>
    </source>
</evidence>
<dbReference type="SUPFAM" id="SSF47459">
    <property type="entry name" value="HLH, helix-loop-helix DNA-binding domain"/>
    <property type="match status" value="1"/>
</dbReference>
<dbReference type="Pfam" id="PF23132">
    <property type="entry name" value="DUF7049"/>
    <property type="match status" value="1"/>
</dbReference>
<dbReference type="CDD" id="cd11393">
    <property type="entry name" value="bHLH_AtbHLH_like"/>
    <property type="match status" value="1"/>
</dbReference>
<name>A0AAE1MM61_9FABA</name>
<evidence type="ECO:0000259" key="6">
    <source>
        <dbReference type="PROSITE" id="PS50888"/>
    </source>
</evidence>
<evidence type="ECO:0000256" key="5">
    <source>
        <dbReference type="ARBA" id="ARBA00023242"/>
    </source>
</evidence>
<comment type="subcellular location">
    <subcellularLocation>
        <location evidence="1">Nucleus</location>
    </subcellularLocation>
</comment>
<dbReference type="InterPro" id="IPR055477">
    <property type="entry name" value="DUF7049"/>
</dbReference>
<dbReference type="GO" id="GO:0046983">
    <property type="term" value="F:protein dimerization activity"/>
    <property type="evidence" value="ECO:0007669"/>
    <property type="project" value="InterPro"/>
</dbReference>
<organism evidence="7 8">
    <name type="scientific">Acacia crassicarpa</name>
    <name type="common">northern wattle</name>
    <dbReference type="NCBI Taxonomy" id="499986"/>
    <lineage>
        <taxon>Eukaryota</taxon>
        <taxon>Viridiplantae</taxon>
        <taxon>Streptophyta</taxon>
        <taxon>Embryophyta</taxon>
        <taxon>Tracheophyta</taxon>
        <taxon>Spermatophyta</taxon>
        <taxon>Magnoliopsida</taxon>
        <taxon>eudicotyledons</taxon>
        <taxon>Gunneridae</taxon>
        <taxon>Pentapetalae</taxon>
        <taxon>rosids</taxon>
        <taxon>fabids</taxon>
        <taxon>Fabales</taxon>
        <taxon>Fabaceae</taxon>
        <taxon>Caesalpinioideae</taxon>
        <taxon>mimosoid clade</taxon>
        <taxon>Acacieae</taxon>
        <taxon>Acacia</taxon>
    </lineage>
</organism>
<feature type="domain" description="BHLH" evidence="6">
    <location>
        <begin position="188"/>
        <end position="237"/>
    </location>
</feature>
<keyword evidence="2" id="KW-0805">Transcription regulation</keyword>
<protein>
    <recommendedName>
        <fullName evidence="6">BHLH domain-containing protein</fullName>
    </recommendedName>
</protein>
<dbReference type="InterPro" id="IPR011598">
    <property type="entry name" value="bHLH_dom"/>
</dbReference>
<evidence type="ECO:0000256" key="4">
    <source>
        <dbReference type="ARBA" id="ARBA00023163"/>
    </source>
</evidence>
<keyword evidence="3" id="KW-0238">DNA-binding</keyword>